<keyword evidence="5" id="KW-1185">Reference proteome</keyword>
<sequence length="409" mass="45225">MSTFNVCSYCVRTLRQSIQLEARASRAQSQRVSSRRYLSTTSPRWQQPALQKDDELFPERPVVPPTTASTITTNVTAAPPPSNEFEGQPPSQPAGQAFPPTTASTVTSNITASPAPEAVDTKDKSSSAVPPTPGPASTAQMQRQIKSSLSSTKPSALNIPARVAQSLQKNVPAVTKTYTIYGETEALFKSCAAAADYTIPQDQRMNILTGKGPVKETSQGGAEVGQPLHPQNWWFKEMGLPATFSTWSQVTFLHMYVIVTHLRAVLESEAEFQNYHRYLIEQFSREAEDKMILLHNMSAQGIRSRYLKDFLLQWRGILLSYDEGLVKGDAVLASAIWRNLFRADEDVDWVKVAQVVAFLRLSVRKIGFRSMQEVVGDLTVKENIWPNVEGGISTLVDRPTQGIRAPLEA</sequence>
<comment type="similarity">
    <text evidence="1">Belongs to the CBP3 family.</text>
</comment>
<keyword evidence="4" id="KW-0645">Protease</keyword>
<feature type="compositionally biased region" description="Polar residues" evidence="2">
    <location>
        <begin position="37"/>
        <end position="49"/>
    </location>
</feature>
<keyword evidence="4" id="KW-0808">Transferase</keyword>
<gene>
    <name evidence="4" type="primary">cbp3</name>
    <name evidence="4" type="ORF">H2200_001307</name>
</gene>
<dbReference type="GO" id="GO:0034551">
    <property type="term" value="P:mitochondrial respiratory chain complex III assembly"/>
    <property type="evidence" value="ECO:0007669"/>
    <property type="project" value="TreeGrafter"/>
</dbReference>
<dbReference type="PANTHER" id="PTHR12184:SF1">
    <property type="entry name" value="UBIQUINOL-CYTOCHROME-C REDUCTASE COMPLEX ASSEMBLY FACTOR 1"/>
    <property type="match status" value="1"/>
</dbReference>
<evidence type="ECO:0000256" key="1">
    <source>
        <dbReference type="ARBA" id="ARBA00006407"/>
    </source>
</evidence>
<dbReference type="EMBL" id="JAPDRK010000002">
    <property type="protein sequence ID" value="KAJ9615233.1"/>
    <property type="molecule type" value="Genomic_DNA"/>
</dbReference>
<feature type="region of interest" description="Disordered" evidence="2">
    <location>
        <begin position="25"/>
        <end position="154"/>
    </location>
</feature>
<dbReference type="GO" id="GO:0005739">
    <property type="term" value="C:mitochondrion"/>
    <property type="evidence" value="ECO:0007669"/>
    <property type="project" value="TreeGrafter"/>
</dbReference>
<comment type="caution">
    <text evidence="4">The sequence shown here is derived from an EMBL/GenBank/DDBJ whole genome shotgun (WGS) entry which is preliminary data.</text>
</comment>
<organism evidence="4 5">
    <name type="scientific">Cladophialophora chaetospira</name>
    <dbReference type="NCBI Taxonomy" id="386627"/>
    <lineage>
        <taxon>Eukaryota</taxon>
        <taxon>Fungi</taxon>
        <taxon>Dikarya</taxon>
        <taxon>Ascomycota</taxon>
        <taxon>Pezizomycotina</taxon>
        <taxon>Eurotiomycetes</taxon>
        <taxon>Chaetothyriomycetidae</taxon>
        <taxon>Chaetothyriales</taxon>
        <taxon>Herpotrichiellaceae</taxon>
        <taxon>Cladophialophora</taxon>
    </lineage>
</organism>
<dbReference type="AlphaFoldDB" id="A0AA39CMX6"/>
<proteinExistence type="inferred from homology"/>
<feature type="compositionally biased region" description="Polar residues" evidence="2">
    <location>
        <begin position="135"/>
        <end position="154"/>
    </location>
</feature>
<accession>A0AA39CMX6</accession>
<dbReference type="EC" id="2.3.1.179" evidence="4"/>
<feature type="compositionally biased region" description="Polar residues" evidence="2">
    <location>
        <begin position="99"/>
        <end position="112"/>
    </location>
</feature>
<feature type="domain" description="Ubiquinol-cytochrome c chaperone" evidence="3">
    <location>
        <begin position="237"/>
        <end position="364"/>
    </location>
</feature>
<dbReference type="Pfam" id="PF03981">
    <property type="entry name" value="Ubiq_cyt_C_chap"/>
    <property type="match status" value="1"/>
</dbReference>
<keyword evidence="4" id="KW-0012">Acyltransferase</keyword>
<evidence type="ECO:0000313" key="5">
    <source>
        <dbReference type="Proteomes" id="UP001172673"/>
    </source>
</evidence>
<name>A0AA39CMX6_9EURO</name>
<evidence type="ECO:0000256" key="2">
    <source>
        <dbReference type="SAM" id="MobiDB-lite"/>
    </source>
</evidence>
<protein>
    <submittedName>
        <fullName evidence="4">Serine carboxypeptidase 3</fullName>
        <ecNumber evidence="4">2.3.1.179</ecNumber>
    </submittedName>
</protein>
<dbReference type="GO" id="GO:0004180">
    <property type="term" value="F:carboxypeptidase activity"/>
    <property type="evidence" value="ECO:0007669"/>
    <property type="project" value="UniProtKB-KW"/>
</dbReference>
<dbReference type="PANTHER" id="PTHR12184">
    <property type="entry name" value="UBIQUINOL-CYTOCHROME C REDUCTASE COMPLEX ASSEMBLY FACTOR 1 FAMILY MEMBER"/>
    <property type="match status" value="1"/>
</dbReference>
<dbReference type="GO" id="GO:0004315">
    <property type="term" value="F:3-oxoacyl-[acyl-carrier-protein] synthase activity"/>
    <property type="evidence" value="ECO:0007669"/>
    <property type="project" value="UniProtKB-EC"/>
</dbReference>
<dbReference type="InterPro" id="IPR021150">
    <property type="entry name" value="Ubiq_cyt_c_chap"/>
</dbReference>
<dbReference type="InterPro" id="IPR007129">
    <property type="entry name" value="Ubiqinol_cyt_c_chaperone_CPB3"/>
</dbReference>
<evidence type="ECO:0000259" key="3">
    <source>
        <dbReference type="Pfam" id="PF03981"/>
    </source>
</evidence>
<evidence type="ECO:0000313" key="4">
    <source>
        <dbReference type="EMBL" id="KAJ9615233.1"/>
    </source>
</evidence>
<feature type="compositionally biased region" description="Low complexity" evidence="2">
    <location>
        <begin position="65"/>
        <end position="77"/>
    </location>
</feature>
<dbReference type="Proteomes" id="UP001172673">
    <property type="component" value="Unassembled WGS sequence"/>
</dbReference>
<keyword evidence="4" id="KW-0121">Carboxypeptidase</keyword>
<keyword evidence="4" id="KW-0378">Hydrolase</keyword>
<reference evidence="4" key="1">
    <citation type="submission" date="2022-10" db="EMBL/GenBank/DDBJ databases">
        <title>Culturing micro-colonial fungi from biological soil crusts in the Mojave desert and describing Neophaeococcomyces mojavensis, and introducing the new genera and species Taxawa tesnikishii.</title>
        <authorList>
            <person name="Kurbessoian T."/>
            <person name="Stajich J.E."/>
        </authorList>
    </citation>
    <scope>NUCLEOTIDE SEQUENCE</scope>
    <source>
        <strain evidence="4">TK_41</strain>
    </source>
</reference>
<feature type="compositionally biased region" description="Low complexity" evidence="2">
    <location>
        <begin position="25"/>
        <end position="36"/>
    </location>
</feature>